<reference evidence="16" key="2">
    <citation type="submission" date="2020-09" db="EMBL/GenBank/DDBJ databases">
        <authorList>
            <person name="Sun Q."/>
            <person name="Zhou Y."/>
        </authorList>
    </citation>
    <scope>NUCLEOTIDE SEQUENCE</scope>
    <source>
        <strain evidence="16">CGMCC 1.12777</strain>
    </source>
</reference>
<evidence type="ECO:0000256" key="14">
    <source>
        <dbReference type="RuleBase" id="RU000544"/>
    </source>
</evidence>
<organism evidence="16 17">
    <name type="scientific">Pullulanibacillus pueri</name>
    <dbReference type="NCBI Taxonomy" id="1437324"/>
    <lineage>
        <taxon>Bacteria</taxon>
        <taxon>Bacillati</taxon>
        <taxon>Bacillota</taxon>
        <taxon>Bacilli</taxon>
        <taxon>Bacillales</taxon>
        <taxon>Sporolactobacillaceae</taxon>
        <taxon>Pullulanibacillus</taxon>
    </lineage>
</organism>
<keyword evidence="17" id="KW-1185">Reference proteome</keyword>
<accession>A0A8J3A053</accession>
<dbReference type="Proteomes" id="UP000656813">
    <property type="component" value="Unassembled WGS sequence"/>
</dbReference>
<evidence type="ECO:0000256" key="12">
    <source>
        <dbReference type="PIRSR" id="PIRSR035805-1"/>
    </source>
</evidence>
<dbReference type="HAMAP" id="MF_00124">
    <property type="entry name" value="Thymidine_kinase"/>
    <property type="match status" value="1"/>
</dbReference>
<dbReference type="AlphaFoldDB" id="A0A8J3A053"/>
<dbReference type="PANTHER" id="PTHR11441">
    <property type="entry name" value="THYMIDINE KINASE"/>
    <property type="match status" value="1"/>
</dbReference>
<evidence type="ECO:0000313" key="16">
    <source>
        <dbReference type="EMBL" id="GGH87094.1"/>
    </source>
</evidence>
<dbReference type="Gene3D" id="3.30.60.20">
    <property type="match status" value="1"/>
</dbReference>
<evidence type="ECO:0000256" key="2">
    <source>
        <dbReference type="ARBA" id="ARBA00012118"/>
    </source>
</evidence>
<keyword evidence="7 11" id="KW-0547">Nucleotide-binding</keyword>
<dbReference type="Pfam" id="PF00265">
    <property type="entry name" value="TK"/>
    <property type="match status" value="1"/>
</dbReference>
<reference evidence="16" key="1">
    <citation type="journal article" date="2014" name="Int. J. Syst. Evol. Microbiol.">
        <title>Complete genome sequence of Corynebacterium casei LMG S-19264T (=DSM 44701T), isolated from a smear-ripened cheese.</title>
        <authorList>
            <consortium name="US DOE Joint Genome Institute (JGI-PGF)"/>
            <person name="Walter F."/>
            <person name="Albersmeier A."/>
            <person name="Kalinowski J."/>
            <person name="Ruckert C."/>
        </authorList>
    </citation>
    <scope>NUCLEOTIDE SEQUENCE</scope>
    <source>
        <strain evidence="16">CGMCC 1.12777</strain>
    </source>
</reference>
<feature type="binding site" evidence="11">
    <location>
        <position position="186"/>
    </location>
    <ligand>
        <name>Zn(2+)</name>
        <dbReference type="ChEBI" id="CHEBI:29105"/>
    </ligand>
</feature>
<dbReference type="GO" id="GO:0005829">
    <property type="term" value="C:cytosol"/>
    <property type="evidence" value="ECO:0007669"/>
    <property type="project" value="TreeGrafter"/>
</dbReference>
<evidence type="ECO:0000256" key="3">
    <source>
        <dbReference type="ARBA" id="ARBA00022490"/>
    </source>
</evidence>
<dbReference type="PIRSF" id="PIRSF035805">
    <property type="entry name" value="TK_cell"/>
    <property type="match status" value="1"/>
</dbReference>
<dbReference type="SUPFAM" id="SSF52540">
    <property type="entry name" value="P-loop containing nucleoside triphosphate hydrolases"/>
    <property type="match status" value="1"/>
</dbReference>
<evidence type="ECO:0000256" key="13">
    <source>
        <dbReference type="PIRSR" id="PIRSR035805-2"/>
    </source>
</evidence>
<evidence type="ECO:0000256" key="8">
    <source>
        <dbReference type="ARBA" id="ARBA00022777"/>
    </source>
</evidence>
<evidence type="ECO:0000256" key="1">
    <source>
        <dbReference type="ARBA" id="ARBA00007587"/>
    </source>
</evidence>
<keyword evidence="4 11" id="KW-0237">DNA synthesis</keyword>
<feature type="binding site" evidence="11">
    <location>
        <position position="183"/>
    </location>
    <ligand>
        <name>Zn(2+)</name>
        <dbReference type="ChEBI" id="CHEBI:29105"/>
    </ligand>
</feature>
<name>A0A8J3A053_9BACL</name>
<dbReference type="RefSeq" id="WP_188498805.1">
    <property type="nucleotide sequence ID" value="NZ_BMFV01000036.1"/>
</dbReference>
<dbReference type="GO" id="GO:0046104">
    <property type="term" value="P:thymidine metabolic process"/>
    <property type="evidence" value="ECO:0007669"/>
    <property type="project" value="TreeGrafter"/>
</dbReference>
<evidence type="ECO:0000256" key="9">
    <source>
        <dbReference type="ARBA" id="ARBA00022833"/>
    </source>
</evidence>
<dbReference type="GO" id="GO:0008270">
    <property type="term" value="F:zinc ion binding"/>
    <property type="evidence" value="ECO:0007669"/>
    <property type="project" value="UniProtKB-UniRule"/>
</dbReference>
<feature type="binding site" evidence="11">
    <location>
        <begin position="88"/>
        <end position="91"/>
    </location>
    <ligand>
        <name>ATP</name>
        <dbReference type="ChEBI" id="CHEBI:30616"/>
    </ligand>
</feature>
<dbReference type="InterPro" id="IPR027417">
    <property type="entry name" value="P-loop_NTPase"/>
</dbReference>
<dbReference type="FunFam" id="3.30.60.20:FF:000026">
    <property type="entry name" value="Thymidine kinase"/>
    <property type="match status" value="1"/>
</dbReference>
<evidence type="ECO:0000256" key="6">
    <source>
        <dbReference type="ARBA" id="ARBA00022723"/>
    </source>
</evidence>
<feature type="binding site" evidence="11">
    <location>
        <position position="145"/>
    </location>
    <ligand>
        <name>Zn(2+)</name>
        <dbReference type="ChEBI" id="CHEBI:29105"/>
    </ligand>
</feature>
<dbReference type="PROSITE" id="PS00603">
    <property type="entry name" value="TK_CELLULAR_TYPE"/>
    <property type="match status" value="1"/>
</dbReference>
<dbReference type="GO" id="GO:0005524">
    <property type="term" value="F:ATP binding"/>
    <property type="evidence" value="ECO:0007669"/>
    <property type="project" value="UniProtKB-UniRule"/>
</dbReference>
<evidence type="ECO:0000256" key="5">
    <source>
        <dbReference type="ARBA" id="ARBA00022679"/>
    </source>
</evidence>
<comment type="subunit">
    <text evidence="11">Homotetramer.</text>
</comment>
<gene>
    <name evidence="11 16" type="primary">tdk</name>
    <name evidence="16" type="ORF">GCM10007096_36320</name>
</gene>
<protein>
    <recommendedName>
        <fullName evidence="2 11">Thymidine kinase</fullName>
        <ecNumber evidence="2 11">2.7.1.21</ecNumber>
    </recommendedName>
</protein>
<evidence type="ECO:0000256" key="7">
    <source>
        <dbReference type="ARBA" id="ARBA00022741"/>
    </source>
</evidence>
<comment type="caution">
    <text evidence="16">The sequence shown here is derived from an EMBL/GenBank/DDBJ whole genome shotgun (WGS) entry which is preliminary data.</text>
</comment>
<feature type="binding site" evidence="13">
    <location>
        <position position="179"/>
    </location>
    <ligand>
        <name>substrate</name>
    </ligand>
</feature>
<dbReference type="SUPFAM" id="SSF57716">
    <property type="entry name" value="Glucocorticoid receptor-like (DNA-binding domain)"/>
    <property type="match status" value="1"/>
</dbReference>
<evidence type="ECO:0000256" key="4">
    <source>
        <dbReference type="ARBA" id="ARBA00022634"/>
    </source>
</evidence>
<evidence type="ECO:0000256" key="11">
    <source>
        <dbReference type="HAMAP-Rule" id="MF_00124"/>
    </source>
</evidence>
<dbReference type="GO" id="GO:0071897">
    <property type="term" value="P:DNA biosynthetic process"/>
    <property type="evidence" value="ECO:0007669"/>
    <property type="project" value="UniProtKB-KW"/>
</dbReference>
<dbReference type="InterPro" id="IPR020633">
    <property type="entry name" value="Thymidine_kinase_CS"/>
</dbReference>
<dbReference type="EC" id="2.7.1.21" evidence="2 11"/>
<dbReference type="PANTHER" id="PTHR11441:SF0">
    <property type="entry name" value="THYMIDINE KINASE, CYTOSOLIC"/>
    <property type="match status" value="1"/>
</dbReference>
<keyword evidence="6 11" id="KW-0479">Metal-binding</keyword>
<dbReference type="GO" id="GO:0004797">
    <property type="term" value="F:thymidine kinase activity"/>
    <property type="evidence" value="ECO:0007669"/>
    <property type="project" value="UniProtKB-UniRule"/>
</dbReference>
<dbReference type="InterPro" id="IPR001267">
    <property type="entry name" value="Thymidine_kinase"/>
</dbReference>
<evidence type="ECO:0000313" key="17">
    <source>
        <dbReference type="Proteomes" id="UP000656813"/>
    </source>
</evidence>
<feature type="binding site" evidence="11">
    <location>
        <begin position="15"/>
        <end position="22"/>
    </location>
    <ligand>
        <name>ATP</name>
        <dbReference type="ChEBI" id="CHEBI:30616"/>
    </ligand>
</feature>
<comment type="subcellular location">
    <subcellularLocation>
        <location evidence="11">Cytoplasm</location>
    </subcellularLocation>
</comment>
<keyword evidence="8 11" id="KW-0418">Kinase</keyword>
<sequence length="207" mass="22830">MQLTHNEGWIECVCGSMFSGKSEELIRRVRRATYGKQKVQVFKPAIDNRYSNEEVVSHAGRSVVATPIQNAEEILKLLKPDTDVIAIDEVQFFDENVVEIAQSLADQGHRVIVAGLDTDFRGEPFNPVPELMAISETVTKLNAICMVCGSPASRTQRLINGKPANYDDPIILVGASEAYEPRCRHCHDVPGKPAKSNGVAVIQESIR</sequence>
<dbReference type="Gene3D" id="3.40.50.300">
    <property type="entry name" value="P-loop containing nucleotide triphosphate hydrolases"/>
    <property type="match status" value="1"/>
</dbReference>
<feature type="binding site" evidence="11">
    <location>
        <position position="148"/>
    </location>
    <ligand>
        <name>Zn(2+)</name>
        <dbReference type="ChEBI" id="CHEBI:29105"/>
    </ligand>
</feature>
<keyword evidence="10 11" id="KW-0067">ATP-binding</keyword>
<dbReference type="FunFam" id="3.40.50.300:FF:000384">
    <property type="entry name" value="Thymidine kinase"/>
    <property type="match status" value="1"/>
</dbReference>
<feature type="binding site" evidence="13">
    <location>
        <begin position="171"/>
        <end position="174"/>
    </location>
    <ligand>
        <name>substrate</name>
    </ligand>
</feature>
<proteinExistence type="inferred from homology"/>
<evidence type="ECO:0000256" key="10">
    <source>
        <dbReference type="ARBA" id="ARBA00022840"/>
    </source>
</evidence>
<comment type="catalytic activity">
    <reaction evidence="11 14">
        <text>thymidine + ATP = dTMP + ADP + H(+)</text>
        <dbReference type="Rhea" id="RHEA:19129"/>
        <dbReference type="ChEBI" id="CHEBI:15378"/>
        <dbReference type="ChEBI" id="CHEBI:17748"/>
        <dbReference type="ChEBI" id="CHEBI:30616"/>
        <dbReference type="ChEBI" id="CHEBI:63528"/>
        <dbReference type="ChEBI" id="CHEBI:456216"/>
        <dbReference type="EC" id="2.7.1.21"/>
    </reaction>
</comment>
<evidence type="ECO:0000256" key="15">
    <source>
        <dbReference type="RuleBase" id="RU004165"/>
    </source>
</evidence>
<keyword evidence="5 11" id="KW-0808">Transferase</keyword>
<keyword evidence="3 11" id="KW-0963">Cytoplasm</keyword>
<dbReference type="NCBIfam" id="NF003296">
    <property type="entry name" value="PRK04296.1-1"/>
    <property type="match status" value="1"/>
</dbReference>
<keyword evidence="9 11" id="KW-0862">Zinc</keyword>
<dbReference type="EMBL" id="BMFV01000036">
    <property type="protein sequence ID" value="GGH87094.1"/>
    <property type="molecule type" value="Genomic_DNA"/>
</dbReference>
<feature type="active site" description="Proton acceptor" evidence="11 12">
    <location>
        <position position="89"/>
    </location>
</feature>
<comment type="similarity">
    <text evidence="1 11 15">Belongs to the thymidine kinase family.</text>
</comment>